<feature type="transmembrane region" description="Helical" evidence="4">
    <location>
        <begin position="340"/>
        <end position="362"/>
    </location>
</feature>
<dbReference type="RefSeq" id="WP_006625748.1">
    <property type="nucleotide sequence ID" value="NZ_FO818640.1"/>
</dbReference>
<dbReference type="AlphaFoldDB" id="A0A9P1KF60"/>
<reference evidence="6 7" key="1">
    <citation type="submission" date="2014-02" db="EMBL/GenBank/DDBJ databases">
        <authorList>
            <person name="Genoscope - CEA"/>
        </authorList>
    </citation>
    <scope>NUCLEOTIDE SEQUENCE [LARGE SCALE GENOMIC DNA]</scope>
    <source>
        <strain evidence="6 7">PCC 8005</strain>
    </source>
</reference>
<comment type="similarity">
    <text evidence="1">Belongs to the EamA transporter family.</text>
</comment>
<feature type="region of interest" description="Disordered" evidence="3">
    <location>
        <begin position="1"/>
        <end position="30"/>
    </location>
</feature>
<feature type="transmembrane region" description="Helical" evidence="4">
    <location>
        <begin position="546"/>
        <end position="564"/>
    </location>
</feature>
<evidence type="ECO:0000313" key="6">
    <source>
        <dbReference type="EMBL" id="CDM95082.1"/>
    </source>
</evidence>
<accession>A0A9P1KF60</accession>
<organism evidence="6 7">
    <name type="scientific">Limnospira indica PCC 8005</name>
    <dbReference type="NCBI Taxonomy" id="376219"/>
    <lineage>
        <taxon>Bacteria</taxon>
        <taxon>Bacillati</taxon>
        <taxon>Cyanobacteriota</taxon>
        <taxon>Cyanophyceae</taxon>
        <taxon>Oscillatoriophycideae</taxon>
        <taxon>Oscillatoriales</taxon>
        <taxon>Sirenicapillariaceae</taxon>
        <taxon>Limnospira</taxon>
    </lineage>
</organism>
<dbReference type="EMBL" id="FO818640">
    <property type="protein sequence ID" value="CDM95082.1"/>
    <property type="molecule type" value="Genomic_DNA"/>
</dbReference>
<feature type="transmembrane region" description="Helical" evidence="4">
    <location>
        <begin position="395"/>
        <end position="413"/>
    </location>
</feature>
<dbReference type="PANTHER" id="PTHR22911:SF137">
    <property type="entry name" value="SOLUTE CARRIER FAMILY 35 MEMBER G2-RELATED"/>
    <property type="match status" value="1"/>
</dbReference>
<feature type="transmembrane region" description="Helical" evidence="4">
    <location>
        <begin position="308"/>
        <end position="328"/>
    </location>
</feature>
<feature type="transmembrane region" description="Helical" evidence="4">
    <location>
        <begin position="250"/>
        <end position="269"/>
    </location>
</feature>
<name>A0A9P1KF60_9CYAN</name>
<feature type="coiled-coil region" evidence="2">
    <location>
        <begin position="179"/>
        <end position="206"/>
    </location>
</feature>
<keyword evidence="2" id="KW-0175">Coiled coil</keyword>
<dbReference type="Proteomes" id="UP000032946">
    <property type="component" value="Chromosome"/>
</dbReference>
<feature type="transmembrane region" description="Helical" evidence="4">
    <location>
        <begin position="368"/>
        <end position="388"/>
    </location>
</feature>
<keyword evidence="7" id="KW-1185">Reference proteome</keyword>
<keyword evidence="4" id="KW-0472">Membrane</keyword>
<feature type="transmembrane region" description="Helical" evidence="4">
    <location>
        <begin position="281"/>
        <end position="302"/>
    </location>
</feature>
<proteinExistence type="inferred from homology"/>
<feature type="transmembrane region" description="Helical" evidence="4">
    <location>
        <begin position="520"/>
        <end position="540"/>
    </location>
</feature>
<feature type="region of interest" description="Disordered" evidence="3">
    <location>
        <begin position="208"/>
        <end position="227"/>
    </location>
</feature>
<evidence type="ECO:0000259" key="5">
    <source>
        <dbReference type="Pfam" id="PF00892"/>
    </source>
</evidence>
<gene>
    <name evidence="6" type="primary">sepJ</name>
    <name evidence="6" type="ORF">ARTHRO_30348</name>
</gene>
<evidence type="ECO:0000313" key="7">
    <source>
        <dbReference type="Proteomes" id="UP000032946"/>
    </source>
</evidence>
<feature type="transmembrane region" description="Helical" evidence="4">
    <location>
        <begin position="455"/>
        <end position="475"/>
    </location>
</feature>
<evidence type="ECO:0000256" key="1">
    <source>
        <dbReference type="ARBA" id="ARBA00007362"/>
    </source>
</evidence>
<dbReference type="SUPFAM" id="SSF103481">
    <property type="entry name" value="Multidrug resistance efflux transporter EmrE"/>
    <property type="match status" value="2"/>
</dbReference>
<evidence type="ECO:0000256" key="3">
    <source>
        <dbReference type="SAM" id="MobiDB-lite"/>
    </source>
</evidence>
<dbReference type="GO" id="GO:0016020">
    <property type="term" value="C:membrane"/>
    <property type="evidence" value="ECO:0007669"/>
    <property type="project" value="InterPro"/>
</dbReference>
<dbReference type="PANTHER" id="PTHR22911">
    <property type="entry name" value="ACYL-MALONYL CONDENSING ENZYME-RELATED"/>
    <property type="match status" value="1"/>
</dbReference>
<feature type="coiled-coil region" evidence="2">
    <location>
        <begin position="49"/>
        <end position="90"/>
    </location>
</feature>
<keyword evidence="4" id="KW-1133">Transmembrane helix</keyword>
<evidence type="ECO:0000256" key="2">
    <source>
        <dbReference type="SAM" id="Coils"/>
    </source>
</evidence>
<dbReference type="InterPro" id="IPR000620">
    <property type="entry name" value="EamA_dom"/>
</dbReference>
<feature type="transmembrane region" description="Helical" evidence="4">
    <location>
        <begin position="425"/>
        <end position="443"/>
    </location>
</feature>
<dbReference type="InterPro" id="IPR037185">
    <property type="entry name" value="EmrE-like"/>
</dbReference>
<sequence length="574" mass="62709">MLQIDSEVNRAMGKQDYQPKPSGNDDSRPPEEVLNTIIQEVEAFHRNFRDRLSQDVLRLQQDKDRLIADIESLQRKHQQLQSQQSETLSERDLAKQRVWLKQLAQILANNLQRELIARINQIRVESDQPLLSAETAPMLSGSSEAADLAPQELEAVLEGSLNQTFHGLQQELNSYHSDLSQRLSNMQSLEQQVETLLETVVNRLRQQLNATEDLTPDSPRVLPPGSRDKRELEITHKPPQTPSPPSSVQVGLFLALMSALVLSLFNVCLRILLKTPDTPKVMFGLFEIDGVITPGLGNSLLILLLRMVVVMLLMPFLATFLYPAVWTDIRRFLNSGDSKLIVTVIGSGFFLFLSQVCIYIAIGEIPTGIAITIFFVYPIITVLASWGLFGDRPTLIRIGAMFTILIGGILSLPNFFGGAAGNTEIGVLAALGAGIAFAGYVLLTQIAAGKLHPIPFSLVNFASIFVFCSLSLMFLPDNLGLEVNPDLWNPIIIGGAILGVLTLLSYLLNNFAIRSAGAALASIIGTSGPALTALLAFLIIGEALSLKQISGMGLVIIGVGSMSVERMLVAKRKA</sequence>
<evidence type="ECO:0000256" key="4">
    <source>
        <dbReference type="SAM" id="Phobius"/>
    </source>
</evidence>
<keyword evidence="4" id="KW-0812">Transmembrane</keyword>
<protein>
    <submittedName>
        <fullName evidence="6">SepJ (FraG) protein (Membrane)</fullName>
    </submittedName>
</protein>
<feature type="domain" description="EamA" evidence="5">
    <location>
        <begin position="425"/>
        <end position="560"/>
    </location>
</feature>
<dbReference type="Pfam" id="PF00892">
    <property type="entry name" value="EamA"/>
    <property type="match status" value="1"/>
</dbReference>
<feature type="transmembrane region" description="Helical" evidence="4">
    <location>
        <begin position="487"/>
        <end position="508"/>
    </location>
</feature>